<dbReference type="STRING" id="1797737.A2196_04255"/>
<dbReference type="CDD" id="cd12797">
    <property type="entry name" value="M23_peptidase"/>
    <property type="match status" value="1"/>
</dbReference>
<organism evidence="3 4">
    <name type="scientific">Candidatus Curtissbacteria bacterium RIFOXYA1_FULL_41_14</name>
    <dbReference type="NCBI Taxonomy" id="1797737"/>
    <lineage>
        <taxon>Bacteria</taxon>
        <taxon>Candidatus Curtissiibacteriota</taxon>
    </lineage>
</organism>
<dbReference type="SUPFAM" id="SSF51261">
    <property type="entry name" value="Duplicated hybrid motif"/>
    <property type="match status" value="1"/>
</dbReference>
<proteinExistence type="predicted"/>
<dbReference type="AlphaFoldDB" id="A0A1F5HAY9"/>
<dbReference type="InterPro" id="IPR050570">
    <property type="entry name" value="Cell_wall_metabolism_enzyme"/>
</dbReference>
<dbReference type="Gene3D" id="2.70.70.10">
    <property type="entry name" value="Glucose Permease (Domain IIA)"/>
    <property type="match status" value="1"/>
</dbReference>
<dbReference type="PANTHER" id="PTHR21666">
    <property type="entry name" value="PEPTIDASE-RELATED"/>
    <property type="match status" value="1"/>
</dbReference>
<feature type="transmembrane region" description="Helical" evidence="1">
    <location>
        <begin position="69"/>
        <end position="91"/>
    </location>
</feature>
<evidence type="ECO:0000313" key="4">
    <source>
        <dbReference type="Proteomes" id="UP000176751"/>
    </source>
</evidence>
<dbReference type="Pfam" id="PF01551">
    <property type="entry name" value="Peptidase_M23"/>
    <property type="match status" value="1"/>
</dbReference>
<evidence type="ECO:0000256" key="1">
    <source>
        <dbReference type="SAM" id="Phobius"/>
    </source>
</evidence>
<evidence type="ECO:0000313" key="3">
    <source>
        <dbReference type="EMBL" id="OGE01337.1"/>
    </source>
</evidence>
<protein>
    <recommendedName>
        <fullName evidence="2">M23ase beta-sheet core domain-containing protein</fullName>
    </recommendedName>
</protein>
<keyword evidence="1" id="KW-1133">Transmembrane helix</keyword>
<accession>A0A1F5HAY9</accession>
<dbReference type="InterPro" id="IPR011055">
    <property type="entry name" value="Dup_hybrid_motif"/>
</dbReference>
<gene>
    <name evidence="3" type="ORF">A2196_04255</name>
</gene>
<comment type="caution">
    <text evidence="3">The sequence shown here is derived from an EMBL/GenBank/DDBJ whole genome shotgun (WGS) entry which is preliminary data.</text>
</comment>
<name>A0A1F5HAY9_9BACT</name>
<sequence length="252" mass="27906">MKIRKVKEVIIRHAARFFKRQKRLVKSYMATDQHIKAGRRLAKMEVKKALSIGLEFLHRQVKIRPRIRLFSKFVLILIVAYIFSHEAIAYLKPKEAQIKIGGQQILVADPKETTKPDSETGLEAIVTSRRSPFEFKRPVESGYLSQGYSTYHRANDIATALGSPIHPLGSGIVEFAGKLVDGKGNVVIVDHGDGLKSLYAHMGRIDVGVGNMVNSSMTIGTVGLTGHTTGPHVHLEIYDNSLMIDPASVLPD</sequence>
<keyword evidence="1" id="KW-0472">Membrane</keyword>
<feature type="domain" description="M23ase beta-sheet core" evidence="2">
    <location>
        <begin position="151"/>
        <end position="246"/>
    </location>
</feature>
<dbReference type="GO" id="GO:0004222">
    <property type="term" value="F:metalloendopeptidase activity"/>
    <property type="evidence" value="ECO:0007669"/>
    <property type="project" value="TreeGrafter"/>
</dbReference>
<dbReference type="InterPro" id="IPR016047">
    <property type="entry name" value="M23ase_b-sheet_dom"/>
</dbReference>
<keyword evidence="1" id="KW-0812">Transmembrane</keyword>
<dbReference type="Proteomes" id="UP000176751">
    <property type="component" value="Unassembled WGS sequence"/>
</dbReference>
<dbReference type="EMBL" id="MFCA01000028">
    <property type="protein sequence ID" value="OGE01337.1"/>
    <property type="molecule type" value="Genomic_DNA"/>
</dbReference>
<evidence type="ECO:0000259" key="2">
    <source>
        <dbReference type="Pfam" id="PF01551"/>
    </source>
</evidence>
<dbReference type="PANTHER" id="PTHR21666:SF270">
    <property type="entry name" value="MUREIN HYDROLASE ACTIVATOR ENVC"/>
    <property type="match status" value="1"/>
</dbReference>
<reference evidence="3 4" key="1">
    <citation type="journal article" date="2016" name="Nat. Commun.">
        <title>Thousands of microbial genomes shed light on interconnected biogeochemical processes in an aquifer system.</title>
        <authorList>
            <person name="Anantharaman K."/>
            <person name="Brown C.T."/>
            <person name="Hug L.A."/>
            <person name="Sharon I."/>
            <person name="Castelle C.J."/>
            <person name="Probst A.J."/>
            <person name="Thomas B.C."/>
            <person name="Singh A."/>
            <person name="Wilkins M.J."/>
            <person name="Karaoz U."/>
            <person name="Brodie E.L."/>
            <person name="Williams K.H."/>
            <person name="Hubbard S.S."/>
            <person name="Banfield J.F."/>
        </authorList>
    </citation>
    <scope>NUCLEOTIDE SEQUENCE [LARGE SCALE GENOMIC DNA]</scope>
</reference>